<organism evidence="1 2">
    <name type="scientific">Lutibacter profundi</name>
    <dbReference type="NCBI Taxonomy" id="1622118"/>
    <lineage>
        <taxon>Bacteria</taxon>
        <taxon>Pseudomonadati</taxon>
        <taxon>Bacteroidota</taxon>
        <taxon>Flavobacteriia</taxon>
        <taxon>Flavobacteriales</taxon>
        <taxon>Flavobacteriaceae</taxon>
        <taxon>Lutibacter</taxon>
    </lineage>
</organism>
<gene>
    <name evidence="1" type="ORF">Lupro_02550</name>
</gene>
<accession>A0A0X8G522</accession>
<dbReference type="OrthoDB" id="9842639at2"/>
<name>A0A0X8G522_9FLAO</name>
<protein>
    <recommendedName>
        <fullName evidence="3">Cas6b C-terminal domain-containing protein</fullName>
    </recommendedName>
</protein>
<reference evidence="2" key="1">
    <citation type="submission" date="2015-12" db="EMBL/GenBank/DDBJ databases">
        <title>Complete genome sequence of Lutibacter profundus strain LP1.</title>
        <authorList>
            <person name="Wissuwa J."/>
            <person name="Le Moine Bauer S."/>
            <person name="Stokke R."/>
            <person name="Dahle H."/>
            <person name="Steen I.H."/>
        </authorList>
    </citation>
    <scope>NUCLEOTIDE SEQUENCE [LARGE SCALE GENOMIC DNA]</scope>
    <source>
        <strain evidence="2">LP1</strain>
    </source>
</reference>
<dbReference type="STRING" id="1622118.Lupro_02550"/>
<sequence>MLKTPIKTIQFLDLCFNNREYFLDHIKTEVVEFALNKQELFKAMDCNAEYFHKDKHKTKTVDVLIHSLLINNTLTLRAYTQKAIETLDFWFTLYKKEFPKKCVNVIISTEFFEYKTLNQPQTYTSTNWIPFNNCELKNKTYYNKEKNIKLNNNEFKTQLFANVLYGFIEKLGLDTQTIKLKPSHFTIAPKHKSILALKTKVAGKEIKVKKYSFKTTFTSNVQLPSYFSLGQNIGYGNGVFIRDNSISNINHHEKSKTNTKPN</sequence>
<dbReference type="Proteomes" id="UP000059672">
    <property type="component" value="Chromosome"/>
</dbReference>
<dbReference type="RefSeq" id="WP_068206013.1">
    <property type="nucleotide sequence ID" value="NZ_CP013355.1"/>
</dbReference>
<evidence type="ECO:0000313" key="2">
    <source>
        <dbReference type="Proteomes" id="UP000059672"/>
    </source>
</evidence>
<proteinExistence type="predicted"/>
<dbReference type="KEGG" id="lut:Lupro_02550"/>
<dbReference type="AlphaFoldDB" id="A0A0X8G522"/>
<keyword evidence="2" id="KW-1185">Reference proteome</keyword>
<evidence type="ECO:0000313" key="1">
    <source>
        <dbReference type="EMBL" id="AMC10199.1"/>
    </source>
</evidence>
<dbReference type="EMBL" id="CP013355">
    <property type="protein sequence ID" value="AMC10199.1"/>
    <property type="molecule type" value="Genomic_DNA"/>
</dbReference>
<evidence type="ECO:0008006" key="3">
    <source>
        <dbReference type="Google" id="ProtNLM"/>
    </source>
</evidence>
<reference evidence="1 2" key="2">
    <citation type="journal article" date="2016" name="Int. J. Syst. Evol. Microbiol.">
        <title>Lutibacter profundi sp. nov., isolated from a deep-sea hydrothermal system on the Arctic Mid-Ocean Ridge and emended description of the genus Lutibacter.</title>
        <authorList>
            <person name="Le Moine Bauer S."/>
            <person name="Roalkvam I."/>
            <person name="Steen I.H."/>
            <person name="Dahle H."/>
        </authorList>
    </citation>
    <scope>NUCLEOTIDE SEQUENCE [LARGE SCALE GENOMIC DNA]</scope>
    <source>
        <strain evidence="1 2">LP1</strain>
    </source>
</reference>